<protein>
    <submittedName>
        <fullName evidence="1">Uncharacterized protein</fullName>
    </submittedName>
</protein>
<dbReference type="Proteomes" id="UP000092460">
    <property type="component" value="Unassembled WGS sequence"/>
</dbReference>
<organism evidence="1 2">
    <name type="scientific">Glossina palpalis gambiensis</name>
    <dbReference type="NCBI Taxonomy" id="67801"/>
    <lineage>
        <taxon>Eukaryota</taxon>
        <taxon>Metazoa</taxon>
        <taxon>Ecdysozoa</taxon>
        <taxon>Arthropoda</taxon>
        <taxon>Hexapoda</taxon>
        <taxon>Insecta</taxon>
        <taxon>Pterygota</taxon>
        <taxon>Neoptera</taxon>
        <taxon>Endopterygota</taxon>
        <taxon>Diptera</taxon>
        <taxon>Brachycera</taxon>
        <taxon>Muscomorpha</taxon>
        <taxon>Hippoboscoidea</taxon>
        <taxon>Glossinidae</taxon>
        <taxon>Glossina</taxon>
    </lineage>
</organism>
<reference evidence="2" key="1">
    <citation type="submission" date="2015-01" db="EMBL/GenBank/DDBJ databases">
        <authorList>
            <person name="Aksoy S."/>
            <person name="Warren W."/>
            <person name="Wilson R.K."/>
        </authorList>
    </citation>
    <scope>NUCLEOTIDE SEQUENCE [LARGE SCALE GENOMIC DNA]</scope>
    <source>
        <strain evidence="2">IAEA</strain>
    </source>
</reference>
<sequence>MAWESNLGFDENGSNNFEERTKLKQQCDLIGFSLISSRIRSGRRQLGSNALASQLYRSSSFNSSGRSSNCDTTEDMYSDVSLENVQDISYKKPSNRLDSRTMIFHFFSGCSHIKEKPDAKRLHRPAGKASNVSKLSRHSSIVLEDFRKRASFGRVAGLEHSNGQKVGADDLCGQDLLAGAWMRFSKQYKGVANDSWRTALMPNVSLEILFISKTLAK</sequence>
<proteinExistence type="predicted"/>
<keyword evidence="2" id="KW-1185">Reference proteome</keyword>
<dbReference type="EMBL" id="JXJN01004450">
    <property type="status" value="NOT_ANNOTATED_CDS"/>
    <property type="molecule type" value="Genomic_DNA"/>
</dbReference>
<dbReference type="STRING" id="67801.A0A1B0AW19"/>
<dbReference type="EnsemblMetazoa" id="GPPI010521-RA">
    <property type="protein sequence ID" value="GPPI010521-PA"/>
    <property type="gene ID" value="GPPI010521"/>
</dbReference>
<dbReference type="AlphaFoldDB" id="A0A1B0AW19"/>
<evidence type="ECO:0000313" key="2">
    <source>
        <dbReference type="Proteomes" id="UP000092460"/>
    </source>
</evidence>
<dbReference type="VEuPathDB" id="VectorBase:GPPI010521"/>
<evidence type="ECO:0000313" key="1">
    <source>
        <dbReference type="EnsemblMetazoa" id="GPPI010521-PA"/>
    </source>
</evidence>
<reference evidence="1" key="2">
    <citation type="submission" date="2020-05" db="UniProtKB">
        <authorList>
            <consortium name="EnsemblMetazoa"/>
        </authorList>
    </citation>
    <scope>IDENTIFICATION</scope>
    <source>
        <strain evidence="1">IAEA</strain>
    </source>
</reference>
<name>A0A1B0AW19_9MUSC</name>
<accession>A0A1B0AW19</accession>